<dbReference type="AlphaFoldDB" id="A0A1G1YQM0"/>
<comment type="caution">
    <text evidence="1">The sequence shown here is derived from an EMBL/GenBank/DDBJ whole genome shotgun (WGS) entry which is preliminary data.</text>
</comment>
<evidence type="ECO:0000313" key="2">
    <source>
        <dbReference type="Proteomes" id="UP000178944"/>
    </source>
</evidence>
<accession>A0A1G1YQM0</accession>
<reference evidence="1 2" key="1">
    <citation type="journal article" date="2016" name="Nat. Commun.">
        <title>Thousands of microbial genomes shed light on interconnected biogeochemical processes in an aquifer system.</title>
        <authorList>
            <person name="Anantharaman K."/>
            <person name="Brown C.T."/>
            <person name="Hug L.A."/>
            <person name="Sharon I."/>
            <person name="Castelle C.J."/>
            <person name="Probst A.J."/>
            <person name="Thomas B.C."/>
            <person name="Singh A."/>
            <person name="Wilkins M.J."/>
            <person name="Karaoz U."/>
            <person name="Brodie E.L."/>
            <person name="Williams K.H."/>
            <person name="Hubbard S.S."/>
            <person name="Banfield J.F."/>
        </authorList>
    </citation>
    <scope>NUCLEOTIDE SEQUENCE [LARGE SCALE GENOMIC DNA]</scope>
</reference>
<dbReference type="Proteomes" id="UP000178944">
    <property type="component" value="Unassembled WGS sequence"/>
</dbReference>
<dbReference type="EMBL" id="MHIQ01000030">
    <property type="protein sequence ID" value="OGY54621.1"/>
    <property type="molecule type" value="Genomic_DNA"/>
</dbReference>
<gene>
    <name evidence="1" type="ORF">A2951_03045</name>
</gene>
<organism evidence="1 2">
    <name type="scientific">Candidatus Buchananbacteria bacterium RIFCSPLOWO2_01_FULL_56_15</name>
    <dbReference type="NCBI Taxonomy" id="1797547"/>
    <lineage>
        <taxon>Bacteria</taxon>
        <taxon>Candidatus Buchananiibacteriota</taxon>
    </lineage>
</organism>
<protein>
    <submittedName>
        <fullName evidence="1">Uncharacterized protein</fullName>
    </submittedName>
</protein>
<sequence>MAILLLFVFFTVRKIHVQRRPFADLPGNPDKLPRILGNKVAFLVTGMLGVERRDNLYELIFGQRRVLGDAVRLGVGFLGRLNLVGEPVESRQRFGFRLWRRFSHLAKYVVHQIDKKDS</sequence>
<evidence type="ECO:0000313" key="1">
    <source>
        <dbReference type="EMBL" id="OGY54621.1"/>
    </source>
</evidence>
<name>A0A1G1YQM0_9BACT</name>
<proteinExistence type="predicted"/>